<dbReference type="Pfam" id="PF03881">
    <property type="entry name" value="Fructosamin_kin"/>
    <property type="match status" value="1"/>
</dbReference>
<evidence type="ECO:0000256" key="1">
    <source>
        <dbReference type="ARBA" id="ARBA00009460"/>
    </source>
</evidence>
<proteinExistence type="inferred from homology"/>
<dbReference type="InterPro" id="IPR016477">
    <property type="entry name" value="Fructo-/Ketosamine-3-kinase"/>
</dbReference>
<evidence type="ECO:0000313" key="4">
    <source>
        <dbReference type="Proteomes" id="UP000554342"/>
    </source>
</evidence>
<dbReference type="GO" id="GO:0016301">
    <property type="term" value="F:kinase activity"/>
    <property type="evidence" value="ECO:0007669"/>
    <property type="project" value="UniProtKB-UniRule"/>
</dbReference>
<evidence type="ECO:0000313" key="3">
    <source>
        <dbReference type="EMBL" id="MBB5717427.1"/>
    </source>
</evidence>
<gene>
    <name evidence="3" type="ORF">FHR23_000334</name>
</gene>
<name>A0A840YV41_9SPHN</name>
<keyword evidence="2 3" id="KW-0418">Kinase</keyword>
<organism evidence="3 4">
    <name type="scientific">Stakelama sediminis</name>
    <dbReference type="NCBI Taxonomy" id="463200"/>
    <lineage>
        <taxon>Bacteria</taxon>
        <taxon>Pseudomonadati</taxon>
        <taxon>Pseudomonadota</taxon>
        <taxon>Alphaproteobacteria</taxon>
        <taxon>Sphingomonadales</taxon>
        <taxon>Sphingomonadaceae</taxon>
        <taxon>Stakelama</taxon>
    </lineage>
</organism>
<sequence>MTGPAERVAHLLRAEVAGISAMAGGDLSDVFAVTLTDGRACVAKLGGDAGAEAAMLRAIAATGAPAPGVLAVDGDLLILERLEARGGPSLAWPDLARVLGKLHAAQGDRYGWDGDHRFGAVAVENGRGDDWPAFWADHRLRCHLRHLSAGLARRIERLADRVGEYVPKAPPPSLLHGDLWGGNVLATQGGISGLIDPACYYGDREVDVAMLTLFDHPPSSFLDALNLEPGWRDRLPLYRLWPLLVHLRLFGSAYAGQVADSLDVLGI</sequence>
<dbReference type="PIRSF" id="PIRSF006221">
    <property type="entry name" value="Ketosamine-3-kinase"/>
    <property type="match status" value="1"/>
</dbReference>
<dbReference type="Gene3D" id="3.90.1200.10">
    <property type="match status" value="1"/>
</dbReference>
<protein>
    <submittedName>
        <fullName evidence="3">Fructosamine-3-kinase</fullName>
    </submittedName>
</protein>
<reference evidence="3 4" key="1">
    <citation type="submission" date="2020-08" db="EMBL/GenBank/DDBJ databases">
        <title>Genomic Encyclopedia of Type Strains, Phase IV (KMG-IV): sequencing the most valuable type-strain genomes for metagenomic binning, comparative biology and taxonomic classification.</title>
        <authorList>
            <person name="Goeker M."/>
        </authorList>
    </citation>
    <scope>NUCLEOTIDE SEQUENCE [LARGE SCALE GENOMIC DNA]</scope>
    <source>
        <strain evidence="3 4">DSM 27203</strain>
    </source>
</reference>
<dbReference type="Gene3D" id="3.30.200.20">
    <property type="entry name" value="Phosphorylase Kinase, domain 1"/>
    <property type="match status" value="1"/>
</dbReference>
<dbReference type="EMBL" id="JACIJI010000001">
    <property type="protein sequence ID" value="MBB5717427.1"/>
    <property type="molecule type" value="Genomic_DNA"/>
</dbReference>
<dbReference type="SUPFAM" id="SSF56112">
    <property type="entry name" value="Protein kinase-like (PK-like)"/>
    <property type="match status" value="1"/>
</dbReference>
<keyword evidence="4" id="KW-1185">Reference proteome</keyword>
<dbReference type="PANTHER" id="PTHR12149">
    <property type="entry name" value="FRUCTOSAMINE 3 KINASE-RELATED PROTEIN"/>
    <property type="match status" value="1"/>
</dbReference>
<evidence type="ECO:0000256" key="2">
    <source>
        <dbReference type="PIRNR" id="PIRNR006221"/>
    </source>
</evidence>
<comment type="similarity">
    <text evidence="1 2">Belongs to the fructosamine kinase family.</text>
</comment>
<dbReference type="Proteomes" id="UP000554342">
    <property type="component" value="Unassembled WGS sequence"/>
</dbReference>
<dbReference type="PANTHER" id="PTHR12149:SF8">
    <property type="entry name" value="PROTEIN-RIBULOSAMINE 3-KINASE"/>
    <property type="match status" value="1"/>
</dbReference>
<accession>A0A840YV41</accession>
<dbReference type="AlphaFoldDB" id="A0A840YV41"/>
<keyword evidence="2" id="KW-0808">Transferase</keyword>
<dbReference type="InterPro" id="IPR011009">
    <property type="entry name" value="Kinase-like_dom_sf"/>
</dbReference>
<dbReference type="RefSeq" id="WP_343042933.1">
    <property type="nucleotide sequence ID" value="NZ_BAABIF010000004.1"/>
</dbReference>
<comment type="caution">
    <text evidence="3">The sequence shown here is derived from an EMBL/GenBank/DDBJ whole genome shotgun (WGS) entry which is preliminary data.</text>
</comment>